<proteinExistence type="evidence at transcript level"/>
<organism evidence="2">
    <name type="scientific">Sporobolus virginicus</name>
    <dbReference type="NCBI Taxonomy" id="751712"/>
    <lineage>
        <taxon>Eukaryota</taxon>
        <taxon>Viridiplantae</taxon>
        <taxon>Streptophyta</taxon>
        <taxon>Embryophyta</taxon>
        <taxon>Tracheophyta</taxon>
        <taxon>Spermatophyta</taxon>
        <taxon>Magnoliopsida</taxon>
        <taxon>Liliopsida</taxon>
        <taxon>Poales</taxon>
        <taxon>Poaceae</taxon>
        <taxon>PACMAD clade</taxon>
        <taxon>Chloridoideae</taxon>
        <taxon>Zoysieae</taxon>
        <taxon>Sporobolinae</taxon>
        <taxon>Sporobolus</taxon>
    </lineage>
</organism>
<gene>
    <name evidence="2" type="primary">SvDRREP1</name>
</gene>
<dbReference type="Pfam" id="PF05558">
    <property type="entry name" value="DREPP"/>
    <property type="match status" value="1"/>
</dbReference>
<protein>
    <submittedName>
        <fullName evidence="2">Developmentally regulated plasma membrane polypeptide</fullName>
    </submittedName>
</protein>
<dbReference type="InterPro" id="IPR008469">
    <property type="entry name" value="DREPP"/>
</dbReference>
<reference evidence="2" key="1">
    <citation type="journal article" date="2017" name="Protoplasma">
        <title>Isolation, expression, and functional analysis of developmentally regulated plasma membrane polypeptide 1 (DREPP1) in Sporobolus virginicus grown under alkali salt stress.</title>
        <authorList>
            <person name="Theerawitaya C."/>
            <person name="Yamada-Kato N."/>
            <person name="Singh H.P."/>
            <person name="Cha-um S."/>
            <person name="Takabe T."/>
        </authorList>
    </citation>
    <scope>NUCLEOTIDE SEQUENCE</scope>
</reference>
<dbReference type="EMBL" id="LC342075">
    <property type="protein sequence ID" value="BBB87417.1"/>
    <property type="molecule type" value="mRNA"/>
</dbReference>
<dbReference type="PANTHER" id="PTHR38522:SF1">
    <property type="entry name" value="SALT STRESS ROOT PROTEIN RS1"/>
    <property type="match status" value="1"/>
</dbReference>
<dbReference type="GO" id="GO:0005886">
    <property type="term" value="C:plasma membrane"/>
    <property type="evidence" value="ECO:0007669"/>
    <property type="project" value="InterPro"/>
</dbReference>
<feature type="compositionally biased region" description="Low complexity" evidence="1">
    <location>
        <begin position="164"/>
        <end position="174"/>
    </location>
</feature>
<dbReference type="AlphaFoldDB" id="A0A2Z5WBP0"/>
<accession>A0A2Z5WBP0</accession>
<sequence>MASFWKTKVVPGLNKIFDKDGKKAAALEFLKSFNKEEIGKEIEDKKTELEPKVVEAYEGSPPEVKALFKDQKPVKVTRKNSAAVTKFLDELAKIDFPGAKLVSDAVAKSGTTPLSPAITFILEKVAPFIPKEEPKAAEPEAAAAAEATPREVPVEEKKEEAAAAEEAAPAASSEVAEEKKEPEEKKEEEKPAEAAPAAEEKK</sequence>
<dbReference type="PANTHER" id="PTHR38522">
    <property type="entry name" value="PLASMA MEMBRANE-ASSOCIATED CATION-BINDING PROTEIN 1"/>
    <property type="match status" value="1"/>
</dbReference>
<feature type="compositionally biased region" description="Basic and acidic residues" evidence="1">
    <location>
        <begin position="176"/>
        <end position="202"/>
    </location>
</feature>
<feature type="compositionally biased region" description="Basic and acidic residues" evidence="1">
    <location>
        <begin position="148"/>
        <end position="161"/>
    </location>
</feature>
<name>A0A2Z5WBP0_9POAL</name>
<evidence type="ECO:0000313" key="2">
    <source>
        <dbReference type="EMBL" id="BBB87417.1"/>
    </source>
</evidence>
<feature type="region of interest" description="Disordered" evidence="1">
    <location>
        <begin position="132"/>
        <end position="202"/>
    </location>
</feature>
<evidence type="ECO:0000256" key="1">
    <source>
        <dbReference type="SAM" id="MobiDB-lite"/>
    </source>
</evidence>